<name>A0A1L9PND1_ASPVE</name>
<evidence type="ECO:0000259" key="4">
    <source>
        <dbReference type="Pfam" id="PF00891"/>
    </source>
</evidence>
<dbReference type="OrthoDB" id="1535081at2759"/>
<protein>
    <recommendedName>
        <fullName evidence="4">O-methyltransferase C-terminal domain-containing protein</fullName>
    </recommendedName>
</protein>
<keyword evidence="1" id="KW-0489">Methyltransferase</keyword>
<dbReference type="PROSITE" id="PS51683">
    <property type="entry name" value="SAM_OMT_II"/>
    <property type="match status" value="1"/>
</dbReference>
<dbReference type="Pfam" id="PF00891">
    <property type="entry name" value="Methyltransf_2"/>
    <property type="match status" value="1"/>
</dbReference>
<keyword evidence="3" id="KW-0949">S-adenosyl-L-methionine</keyword>
<dbReference type="VEuPathDB" id="FungiDB:ASPVEDRAFT_42557"/>
<evidence type="ECO:0000256" key="1">
    <source>
        <dbReference type="ARBA" id="ARBA00022603"/>
    </source>
</evidence>
<feature type="domain" description="O-methyltransferase C-terminal" evidence="4">
    <location>
        <begin position="266"/>
        <end position="410"/>
    </location>
</feature>
<dbReference type="PANTHER" id="PTHR43712:SF8">
    <property type="entry name" value="O-METHYLTRANSFERASE AF390-400"/>
    <property type="match status" value="1"/>
</dbReference>
<gene>
    <name evidence="5" type="ORF">ASPVEDRAFT_42557</name>
</gene>
<dbReference type="AlphaFoldDB" id="A0A1L9PND1"/>
<dbReference type="InterPro" id="IPR001077">
    <property type="entry name" value="COMT_C"/>
</dbReference>
<dbReference type="RefSeq" id="XP_040668783.1">
    <property type="nucleotide sequence ID" value="XM_040812608.1"/>
</dbReference>
<keyword evidence="2" id="KW-0808">Transferase</keyword>
<dbReference type="InterPro" id="IPR029063">
    <property type="entry name" value="SAM-dependent_MTases_sf"/>
</dbReference>
<sequence>MSTATQDIPVGQRTEPYKGAVSTLIEEIAASPDGQTHTQGIISALDAVEPQTFGDNEVERLQVRAAARRLLARVETPYERAWGFCFEHPVVFAALQTCIDLGLWKSWTAAGGGEKSIDELVQLTSPTIETNLLRRFFRLLAAFYVVEETAEDKFKPTPFSYAIGDESTKVRASLQAASYQYLAAGHNLPGYLAKTSYKEPTDFMSNNYTDTDPDNLNFFGRLQQSPTHYESFTGHMEAWTAWKTPWTKVYDTSRLLDGANLDNGSAFVVDVGGNTGIDISHVLAKHPDLPAGSLVLQDLPEIIAKAQVDDKITAMVHDFWLPQPVKGSRAYFMHAVLHDWPDDKAKQLLANTRDAMVKGYSKLFVYDIVLPPTGASISQTTMDVEMMSLLSSGERTQGTWQKLLTEAGFKIVKFWPDPQQYEMIIEAEVA</sequence>
<dbReference type="GO" id="GO:0044550">
    <property type="term" value="P:secondary metabolite biosynthetic process"/>
    <property type="evidence" value="ECO:0007669"/>
    <property type="project" value="UniProtKB-ARBA"/>
</dbReference>
<keyword evidence="6" id="KW-1185">Reference proteome</keyword>
<evidence type="ECO:0000256" key="3">
    <source>
        <dbReference type="ARBA" id="ARBA00022691"/>
    </source>
</evidence>
<dbReference type="Gene3D" id="3.40.50.150">
    <property type="entry name" value="Vaccinia Virus protein VP39"/>
    <property type="match status" value="1"/>
</dbReference>
<dbReference type="InterPro" id="IPR036388">
    <property type="entry name" value="WH-like_DNA-bd_sf"/>
</dbReference>
<proteinExistence type="predicted"/>
<evidence type="ECO:0000313" key="6">
    <source>
        <dbReference type="Proteomes" id="UP000184073"/>
    </source>
</evidence>
<evidence type="ECO:0000256" key="2">
    <source>
        <dbReference type="ARBA" id="ARBA00022679"/>
    </source>
</evidence>
<dbReference type="SUPFAM" id="SSF46785">
    <property type="entry name" value="Winged helix' DNA-binding domain"/>
    <property type="match status" value="1"/>
</dbReference>
<dbReference type="Gene3D" id="1.10.10.10">
    <property type="entry name" value="Winged helix-like DNA-binding domain superfamily/Winged helix DNA-binding domain"/>
    <property type="match status" value="1"/>
</dbReference>
<reference evidence="6" key="1">
    <citation type="journal article" date="2017" name="Genome Biol.">
        <title>Comparative genomics reveals high biological diversity and specific adaptations in the industrially and medically important fungal genus Aspergillus.</title>
        <authorList>
            <person name="de Vries R.P."/>
            <person name="Riley R."/>
            <person name="Wiebenga A."/>
            <person name="Aguilar-Osorio G."/>
            <person name="Amillis S."/>
            <person name="Uchima C.A."/>
            <person name="Anderluh G."/>
            <person name="Asadollahi M."/>
            <person name="Askin M."/>
            <person name="Barry K."/>
            <person name="Battaglia E."/>
            <person name="Bayram O."/>
            <person name="Benocci T."/>
            <person name="Braus-Stromeyer S.A."/>
            <person name="Caldana C."/>
            <person name="Canovas D."/>
            <person name="Cerqueira G.C."/>
            <person name="Chen F."/>
            <person name="Chen W."/>
            <person name="Choi C."/>
            <person name="Clum A."/>
            <person name="Dos Santos R.A."/>
            <person name="Damasio A.R."/>
            <person name="Diallinas G."/>
            <person name="Emri T."/>
            <person name="Fekete E."/>
            <person name="Flipphi M."/>
            <person name="Freyberg S."/>
            <person name="Gallo A."/>
            <person name="Gournas C."/>
            <person name="Habgood R."/>
            <person name="Hainaut M."/>
            <person name="Harispe M.L."/>
            <person name="Henrissat B."/>
            <person name="Hilden K.S."/>
            <person name="Hope R."/>
            <person name="Hossain A."/>
            <person name="Karabika E."/>
            <person name="Karaffa L."/>
            <person name="Karanyi Z."/>
            <person name="Krasevec N."/>
            <person name="Kuo A."/>
            <person name="Kusch H."/>
            <person name="LaButti K."/>
            <person name="Lagendijk E.L."/>
            <person name="Lapidus A."/>
            <person name="Levasseur A."/>
            <person name="Lindquist E."/>
            <person name="Lipzen A."/>
            <person name="Logrieco A.F."/>
            <person name="MacCabe A."/>
            <person name="Maekelae M.R."/>
            <person name="Malavazi I."/>
            <person name="Melin P."/>
            <person name="Meyer V."/>
            <person name="Mielnichuk N."/>
            <person name="Miskei M."/>
            <person name="Molnar A.P."/>
            <person name="Mule G."/>
            <person name="Ngan C.Y."/>
            <person name="Orejas M."/>
            <person name="Orosz E."/>
            <person name="Ouedraogo J.P."/>
            <person name="Overkamp K.M."/>
            <person name="Park H.-S."/>
            <person name="Perrone G."/>
            <person name="Piumi F."/>
            <person name="Punt P.J."/>
            <person name="Ram A.F."/>
            <person name="Ramon A."/>
            <person name="Rauscher S."/>
            <person name="Record E."/>
            <person name="Riano-Pachon D.M."/>
            <person name="Robert V."/>
            <person name="Roehrig J."/>
            <person name="Ruller R."/>
            <person name="Salamov A."/>
            <person name="Salih N.S."/>
            <person name="Samson R.A."/>
            <person name="Sandor E."/>
            <person name="Sanguinetti M."/>
            <person name="Schuetze T."/>
            <person name="Sepcic K."/>
            <person name="Shelest E."/>
            <person name="Sherlock G."/>
            <person name="Sophianopoulou V."/>
            <person name="Squina F.M."/>
            <person name="Sun H."/>
            <person name="Susca A."/>
            <person name="Todd R.B."/>
            <person name="Tsang A."/>
            <person name="Unkles S.E."/>
            <person name="van de Wiele N."/>
            <person name="van Rossen-Uffink D."/>
            <person name="Oliveira J.V."/>
            <person name="Vesth T.C."/>
            <person name="Visser J."/>
            <person name="Yu J.-H."/>
            <person name="Zhou M."/>
            <person name="Andersen M.R."/>
            <person name="Archer D.B."/>
            <person name="Baker S.E."/>
            <person name="Benoit I."/>
            <person name="Brakhage A.A."/>
            <person name="Braus G.H."/>
            <person name="Fischer R."/>
            <person name="Frisvad J.C."/>
            <person name="Goldman G.H."/>
            <person name="Houbraken J."/>
            <person name="Oakley B."/>
            <person name="Pocsi I."/>
            <person name="Scazzocchio C."/>
            <person name="Seiboth B."/>
            <person name="vanKuyk P.A."/>
            <person name="Wortman J."/>
            <person name="Dyer P.S."/>
            <person name="Grigoriev I.V."/>
        </authorList>
    </citation>
    <scope>NUCLEOTIDE SEQUENCE [LARGE SCALE GENOMIC DNA]</scope>
    <source>
        <strain evidence="6">CBS 583.65</strain>
    </source>
</reference>
<evidence type="ECO:0000313" key="5">
    <source>
        <dbReference type="EMBL" id="OJJ03021.1"/>
    </source>
</evidence>
<accession>A0A1L9PND1</accession>
<dbReference type="PANTHER" id="PTHR43712">
    <property type="entry name" value="PUTATIVE (AFU_ORTHOLOGUE AFUA_4G14580)-RELATED"/>
    <property type="match status" value="1"/>
</dbReference>
<dbReference type="Proteomes" id="UP000184073">
    <property type="component" value="Unassembled WGS sequence"/>
</dbReference>
<dbReference type="InterPro" id="IPR036390">
    <property type="entry name" value="WH_DNA-bd_sf"/>
</dbReference>
<dbReference type="GO" id="GO:0008171">
    <property type="term" value="F:O-methyltransferase activity"/>
    <property type="evidence" value="ECO:0007669"/>
    <property type="project" value="InterPro"/>
</dbReference>
<dbReference type="InterPro" id="IPR016461">
    <property type="entry name" value="COMT-like"/>
</dbReference>
<dbReference type="EMBL" id="KV878130">
    <property type="protein sequence ID" value="OJJ03021.1"/>
    <property type="molecule type" value="Genomic_DNA"/>
</dbReference>
<dbReference type="SUPFAM" id="SSF53335">
    <property type="entry name" value="S-adenosyl-L-methionine-dependent methyltransferases"/>
    <property type="match status" value="1"/>
</dbReference>
<organism evidence="5 6">
    <name type="scientific">Aspergillus versicolor CBS 583.65</name>
    <dbReference type="NCBI Taxonomy" id="1036611"/>
    <lineage>
        <taxon>Eukaryota</taxon>
        <taxon>Fungi</taxon>
        <taxon>Dikarya</taxon>
        <taxon>Ascomycota</taxon>
        <taxon>Pezizomycotina</taxon>
        <taxon>Eurotiomycetes</taxon>
        <taxon>Eurotiomycetidae</taxon>
        <taxon>Eurotiales</taxon>
        <taxon>Aspergillaceae</taxon>
        <taxon>Aspergillus</taxon>
        <taxon>Aspergillus subgen. Nidulantes</taxon>
    </lineage>
</organism>
<dbReference type="GO" id="GO:0032259">
    <property type="term" value="P:methylation"/>
    <property type="evidence" value="ECO:0007669"/>
    <property type="project" value="UniProtKB-KW"/>
</dbReference>
<dbReference type="GeneID" id="63728119"/>